<dbReference type="AlphaFoldDB" id="A0A1T3C7X2"/>
<feature type="compositionally biased region" description="Polar residues" evidence="8">
    <location>
        <begin position="11"/>
        <end position="29"/>
    </location>
</feature>
<gene>
    <name evidence="10" type="ORF">A0O28_0040170</name>
</gene>
<organism evidence="10 11">
    <name type="scientific">Trichoderma guizhouense</name>
    <dbReference type="NCBI Taxonomy" id="1491466"/>
    <lineage>
        <taxon>Eukaryota</taxon>
        <taxon>Fungi</taxon>
        <taxon>Dikarya</taxon>
        <taxon>Ascomycota</taxon>
        <taxon>Pezizomycotina</taxon>
        <taxon>Sordariomycetes</taxon>
        <taxon>Hypocreomycetidae</taxon>
        <taxon>Hypocreales</taxon>
        <taxon>Hypocreaceae</taxon>
        <taxon>Trichoderma</taxon>
    </lineage>
</organism>
<comment type="function">
    <text evidence="7">Component of the Mediator complex, a coactivator involved in the regulated transcription of nearly all RNA polymerase II-dependent genes. Mediator functions as a bridge to convey information from gene-specific regulatory proteins to the basal RNA polymerase II transcription machinery. Mediator is recruited to promoters by direct interactions with regulatory proteins and serves as a scaffold for the assembly of a functional preinitiation complex with RNA polymerase II and the general transcription factors.</text>
</comment>
<evidence type="ECO:0000256" key="6">
    <source>
        <dbReference type="ARBA" id="ARBA00023242"/>
    </source>
</evidence>
<evidence type="ECO:0000313" key="10">
    <source>
        <dbReference type="EMBL" id="OPB37105.1"/>
    </source>
</evidence>
<comment type="caution">
    <text evidence="10">The sequence shown here is derived from an EMBL/GenBank/DDBJ whole genome shotgun (WGS) entry which is preliminary data.</text>
</comment>
<dbReference type="GO" id="GO:0003712">
    <property type="term" value="F:transcription coregulator activity"/>
    <property type="evidence" value="ECO:0007669"/>
    <property type="project" value="InterPro"/>
</dbReference>
<dbReference type="OrthoDB" id="5310959at2759"/>
<proteinExistence type="inferred from homology"/>
<evidence type="ECO:0000256" key="7">
    <source>
        <dbReference type="RuleBase" id="RU364059"/>
    </source>
</evidence>
<evidence type="ECO:0000256" key="5">
    <source>
        <dbReference type="ARBA" id="ARBA00023163"/>
    </source>
</evidence>
<evidence type="ECO:0000313" key="11">
    <source>
        <dbReference type="Proteomes" id="UP000191004"/>
    </source>
</evidence>
<dbReference type="EMBL" id="LVVK01000022">
    <property type="protein sequence ID" value="OPB37105.1"/>
    <property type="molecule type" value="Genomic_DNA"/>
</dbReference>
<dbReference type="InterPro" id="IPR019680">
    <property type="entry name" value="Mediator_Med1"/>
</dbReference>
<dbReference type="GO" id="GO:0045944">
    <property type="term" value="P:positive regulation of transcription by RNA polymerase II"/>
    <property type="evidence" value="ECO:0007669"/>
    <property type="project" value="UniProtKB-ARBA"/>
</dbReference>
<evidence type="ECO:0000259" key="9">
    <source>
        <dbReference type="Pfam" id="PF10744"/>
    </source>
</evidence>
<feature type="compositionally biased region" description="Basic and acidic residues" evidence="8">
    <location>
        <begin position="605"/>
        <end position="620"/>
    </location>
</feature>
<evidence type="ECO:0000256" key="8">
    <source>
        <dbReference type="SAM" id="MobiDB-lite"/>
    </source>
</evidence>
<keyword evidence="3 7" id="KW-0805">Transcription regulation</keyword>
<feature type="region of interest" description="Disordered" evidence="8">
    <location>
        <begin position="1"/>
        <end position="75"/>
    </location>
</feature>
<keyword evidence="11" id="KW-1185">Reference proteome</keyword>
<feature type="compositionally biased region" description="Polar residues" evidence="8">
    <location>
        <begin position="51"/>
        <end position="70"/>
    </location>
</feature>
<protein>
    <recommendedName>
        <fullName evidence="7">Mediator of RNA polymerase II transcription subunit 1</fullName>
    </recommendedName>
    <alternativeName>
        <fullName evidence="7">Mediator complex subunit 1</fullName>
    </alternativeName>
</protein>
<evidence type="ECO:0000256" key="2">
    <source>
        <dbReference type="ARBA" id="ARBA00006210"/>
    </source>
</evidence>
<feature type="domain" description="Mediator complex subunit Med1" evidence="9">
    <location>
        <begin position="127"/>
        <end position="560"/>
    </location>
</feature>
<reference evidence="10 11" key="1">
    <citation type="submission" date="2016-04" db="EMBL/GenBank/DDBJ databases">
        <title>Multiple horizontal gene transfer events from other fungi enriched the ability of the initially mycotrophic fungus Trichoderma (Ascomycota) to feed on dead plant biomass.</title>
        <authorList>
            <person name="Atanasova L."/>
            <person name="Chenthamara K."/>
            <person name="Zhang J."/>
            <person name="Grujic M."/>
            <person name="Henrissat B."/>
            <person name="Kuo A."/>
            <person name="Aertz A."/>
            <person name="Salamov A."/>
            <person name="Lipzen A."/>
            <person name="Labutti K."/>
            <person name="Barry K."/>
            <person name="Miao Y."/>
            <person name="Rahimi M.J."/>
            <person name="Shen Q."/>
            <person name="Grigoriev I.V."/>
            <person name="Kubicek C.P."/>
            <person name="Druzhinina I.S."/>
        </authorList>
    </citation>
    <scope>NUCLEOTIDE SEQUENCE [LARGE SCALE GENOMIC DNA]</scope>
    <source>
        <strain evidence="10 11">NJAU 4742</strain>
    </source>
</reference>
<feature type="region of interest" description="Disordered" evidence="8">
    <location>
        <begin position="593"/>
        <end position="624"/>
    </location>
</feature>
<keyword evidence="6 7" id="KW-0539">Nucleus</keyword>
<keyword evidence="5 7" id="KW-0804">Transcription</keyword>
<dbReference type="GO" id="GO:0016592">
    <property type="term" value="C:mediator complex"/>
    <property type="evidence" value="ECO:0007669"/>
    <property type="project" value="InterPro"/>
</dbReference>
<evidence type="ECO:0000256" key="3">
    <source>
        <dbReference type="ARBA" id="ARBA00023015"/>
    </source>
</evidence>
<dbReference type="PANTHER" id="PTHR35041">
    <property type="entry name" value="MEDIATOR OF RNA POLYMERASE II TRANSCRIPTION SUBUNIT 1"/>
    <property type="match status" value="1"/>
</dbReference>
<sequence>MATPTPMRHAPSQQGRTPSHQGPTPSQIAGATPPISTPFSNPAQAAFSPRGQRSSPQQVKKSPATSTLMGQSGMGALNFDSPSTAAAMGALGIGGSFDMGLDNVGVGGLDTLGVAFATEDDKLKRLDNILKLLNQKKGFVSEAGLERLAQRLGLELLSEEHTAADGRKTKTLAIAGSAIAVDIVLDNNIVQNVSLAYHGSAASVSTHMEAASQILLADLKLGPNQSPLTKTLDKFAYNFGHIANLDKLSIIPGLDCYEALAGIFTSLERLHHWDIANLRKETEMAGKSDQYLSLAALCTRHGYPVMHARNKVGLALQYWKELRFVPSSDDKVLAFSENEKVWSLLLDCAPIESLGLSPVRVSEDWISKDVVKPENEQQNQALQPHNLPILDWQEPENISLPSSDENKNSGMDELSMHLPTLPQVTFTVTFDPPVILPQTDCIRLYSYVNATPPNPSPSADFGQRPLPPPTFDDLFFPISAGNKQDPSESRTITRLRDVRVFDRQGKSFTRSHHNTLFIYKPIYSQEVTEMSFSHPRQLIDMLPLLRQFAFLSILLNNSFGSETKESSPKPVKASLAPATTKTVKDELAAFMASSDDEGQNDGEEEQKVKQEAEPNPRNGEKGAGQDMNIDVILWVHPSPYLQVVFPVKDSTIDITLRILEGGVVEIVNENIIEQQAATDKGKALTREDLGKVLERLEDLCKPRADSDTLPPNSHQLKNLKITQYCRIQVHEARDGAPGLVQYWIRADYVLSDRLKDSDVPKGHWPKLVELAEAVCGDGSASSRSEVRMLTAFYSPNDTTKVDMKVESLPLELQ</sequence>
<feature type="compositionally biased region" description="Acidic residues" evidence="8">
    <location>
        <begin position="594"/>
        <end position="604"/>
    </location>
</feature>
<name>A0A1T3C7X2_9HYPO</name>
<keyword evidence="4 7" id="KW-0010">Activator</keyword>
<evidence type="ECO:0000256" key="1">
    <source>
        <dbReference type="ARBA" id="ARBA00004123"/>
    </source>
</evidence>
<evidence type="ECO:0000256" key="4">
    <source>
        <dbReference type="ARBA" id="ARBA00023159"/>
    </source>
</evidence>
<dbReference type="PANTHER" id="PTHR35041:SF4">
    <property type="entry name" value="MEDIATOR OF RNA POLYMERASE II TRANSCRIPTION SUBUNIT 1"/>
    <property type="match status" value="1"/>
</dbReference>
<dbReference type="Proteomes" id="UP000191004">
    <property type="component" value="Unassembled WGS sequence"/>
</dbReference>
<dbReference type="Pfam" id="PF10744">
    <property type="entry name" value="Med1"/>
    <property type="match status" value="1"/>
</dbReference>
<comment type="subcellular location">
    <subcellularLocation>
        <location evidence="1 7">Nucleus</location>
    </subcellularLocation>
</comment>
<accession>A0A1T3C7X2</accession>
<comment type="similarity">
    <text evidence="2 7">Belongs to the Mediator complex subunit 1 family.</text>
</comment>